<reference evidence="4" key="1">
    <citation type="submission" date="2024-06" db="EMBL/GenBank/DDBJ databases">
        <title>Multi-omics analyses provide insights into the biosynthesis of the anticancer antibiotic pleurotin in Hohenbuehelia grisea.</title>
        <authorList>
            <person name="Weaver J.A."/>
            <person name="Alberti F."/>
        </authorList>
    </citation>
    <scope>NUCLEOTIDE SEQUENCE [LARGE SCALE GENOMIC DNA]</scope>
    <source>
        <strain evidence="4">T-177</strain>
    </source>
</reference>
<evidence type="ECO:0000313" key="3">
    <source>
        <dbReference type="EMBL" id="KAL0960270.1"/>
    </source>
</evidence>
<feature type="compositionally biased region" description="Pro residues" evidence="1">
    <location>
        <begin position="369"/>
        <end position="382"/>
    </location>
</feature>
<organism evidence="3 4">
    <name type="scientific">Hohenbuehelia grisea</name>
    <dbReference type="NCBI Taxonomy" id="104357"/>
    <lineage>
        <taxon>Eukaryota</taxon>
        <taxon>Fungi</taxon>
        <taxon>Dikarya</taxon>
        <taxon>Basidiomycota</taxon>
        <taxon>Agaricomycotina</taxon>
        <taxon>Agaricomycetes</taxon>
        <taxon>Agaricomycetidae</taxon>
        <taxon>Agaricales</taxon>
        <taxon>Pleurotineae</taxon>
        <taxon>Pleurotaceae</taxon>
        <taxon>Hohenbuehelia</taxon>
    </lineage>
</organism>
<dbReference type="Pfam" id="PF20415">
    <property type="entry name" value="DUF6699"/>
    <property type="match status" value="1"/>
</dbReference>
<feature type="region of interest" description="Disordered" evidence="1">
    <location>
        <begin position="208"/>
        <end position="401"/>
    </location>
</feature>
<dbReference type="InterPro" id="IPR046522">
    <property type="entry name" value="DUF6699"/>
</dbReference>
<feature type="domain" description="DUF6699" evidence="2">
    <location>
        <begin position="508"/>
        <end position="657"/>
    </location>
</feature>
<name>A0ABR3JXY0_9AGAR</name>
<protein>
    <recommendedName>
        <fullName evidence="2">DUF6699 domain-containing protein</fullName>
    </recommendedName>
</protein>
<feature type="compositionally biased region" description="Low complexity" evidence="1">
    <location>
        <begin position="242"/>
        <end position="269"/>
    </location>
</feature>
<sequence length="686" mass="72743">MPRLGCTCYRSRRRHLAPGHIPHGWNPGVAVAPRAFAHIPGCQHHSPGVMTPLFRSSSALFPGTPLRTPGFSALQMPTPHTHPTNVIQMHTPVLQTPVLPVTPMHGMVPHNDYSHPPAGAGYPTAQAPSPSMACTVTNGKDGSTVVQVSCGSPNGTPAQVQQVLQPPQQMTTIQNIYTSGYSPAGHPMTAIPTPIPGPPPAMDMYIATPPNAPAAHVHAHPPPGTPSPHAHTHFHQHSPMDSAHSQPSPHPSIIPHAHPTPAAPMASAHDPLHQQPSHPAPSSAVRHVHFSPPPPPAPAPDQTHPTPTPSLTSAPDHVQLQYPAHPAPTPMPTPDHAHSRPLPQPPAAPPATAISSPDSPPIQTAMTPPTLPQPVPQLPPPAVVAVAPTPQPAQAPANSPALAPQSVQSVVVLHAPAPQPAQSPIVFPPPPSTPMPTPSPWFNHSPASSNAATVSFNPMPAPQPPFHACMHQPVDQKPYSARVEIHPTLMTMMSTPSPYTWSHSTPVISWDVTSDTSKARCTGGNAGVCLRLTEPATNPPVHRMKLRISSLVNATLLWGDINITPSSARPAGTAAKQYPPCVTIYDVLTTIHNFFHSPINPEQTAIMEKHSPGLLQRGYLRRVTLNGVQEGGIPDAQRGYLKVDALGDFTRFGGIRTPGPAEQNLSMSYDRKSTKNLFCLDMTKAR</sequence>
<evidence type="ECO:0000313" key="4">
    <source>
        <dbReference type="Proteomes" id="UP001556367"/>
    </source>
</evidence>
<proteinExistence type="predicted"/>
<gene>
    <name evidence="3" type="ORF">HGRIS_011898</name>
</gene>
<feature type="compositionally biased region" description="Low complexity" evidence="1">
    <location>
        <begin position="383"/>
        <end position="401"/>
    </location>
</feature>
<accession>A0ABR3JXY0</accession>
<evidence type="ECO:0000259" key="2">
    <source>
        <dbReference type="Pfam" id="PF20415"/>
    </source>
</evidence>
<evidence type="ECO:0000256" key="1">
    <source>
        <dbReference type="SAM" id="MobiDB-lite"/>
    </source>
</evidence>
<dbReference type="Proteomes" id="UP001556367">
    <property type="component" value="Unassembled WGS sequence"/>
</dbReference>
<keyword evidence="4" id="KW-1185">Reference proteome</keyword>
<dbReference type="EMBL" id="JASNQZ010000002">
    <property type="protein sequence ID" value="KAL0960270.1"/>
    <property type="molecule type" value="Genomic_DNA"/>
</dbReference>
<comment type="caution">
    <text evidence="3">The sequence shown here is derived from an EMBL/GenBank/DDBJ whole genome shotgun (WGS) entry which is preliminary data.</text>
</comment>